<gene>
    <name evidence="5" type="ORF">COHA_005681</name>
</gene>
<keyword evidence="2" id="KW-0446">Lipid-binding</keyword>
<dbReference type="PANTHER" id="PTHR23310:SF62">
    <property type="entry name" value="ACYL-COA BINDING PROTEIN 1, ISOFORM A"/>
    <property type="match status" value="1"/>
</dbReference>
<protein>
    <recommendedName>
        <fullName evidence="4">ACB domain-containing protein</fullName>
    </recommendedName>
</protein>
<dbReference type="PROSITE" id="PS51228">
    <property type="entry name" value="ACB_2"/>
    <property type="match status" value="1"/>
</dbReference>
<dbReference type="EMBL" id="JADXDR010000077">
    <property type="protein sequence ID" value="KAI7840660.1"/>
    <property type="molecule type" value="Genomic_DNA"/>
</dbReference>
<accession>A0AAD5DRK9</accession>
<dbReference type="PRINTS" id="PR00689">
    <property type="entry name" value="ACOABINDINGP"/>
</dbReference>
<name>A0AAD5DRK9_9CHLO</name>
<dbReference type="GO" id="GO:0000062">
    <property type="term" value="F:fatty-acyl-CoA binding"/>
    <property type="evidence" value="ECO:0007669"/>
    <property type="project" value="InterPro"/>
</dbReference>
<feature type="compositionally biased region" description="Basic and acidic residues" evidence="3">
    <location>
        <begin position="9"/>
        <end position="18"/>
    </location>
</feature>
<dbReference type="InterPro" id="IPR000582">
    <property type="entry name" value="Acyl-CoA-binding_protein"/>
</dbReference>
<dbReference type="AlphaFoldDB" id="A0AAD5DRK9"/>
<dbReference type="FunFam" id="1.20.80.10:FF:000010">
    <property type="entry name" value="Acyl-CoA-binding domain-containing protein 5"/>
    <property type="match status" value="1"/>
</dbReference>
<feature type="region of interest" description="Disordered" evidence="3">
    <location>
        <begin position="1"/>
        <end position="25"/>
    </location>
</feature>
<dbReference type="InterPro" id="IPR035984">
    <property type="entry name" value="Acyl-CoA-binding_sf"/>
</dbReference>
<proteinExistence type="inferred from homology"/>
<dbReference type="InterPro" id="IPR022408">
    <property type="entry name" value="Acyl-CoA-binding_prot_CS"/>
</dbReference>
<comment type="similarity">
    <text evidence="1">Belongs to the ACBP family.</text>
</comment>
<sequence length="90" mass="10016">MHGCDAEDFDKAAEEAKGLPDNTSNDDKLALYGLFKQATVGDNTTDRPGFFDPKGKAKWDAWKKEEGKSKEQAMQEYIELVAQLKAKYAA</sequence>
<feature type="domain" description="ACB" evidence="4">
    <location>
        <begin position="5"/>
        <end position="90"/>
    </location>
</feature>
<evidence type="ECO:0000313" key="6">
    <source>
        <dbReference type="Proteomes" id="UP001205105"/>
    </source>
</evidence>
<evidence type="ECO:0000256" key="1">
    <source>
        <dbReference type="ARBA" id="ARBA00005567"/>
    </source>
</evidence>
<keyword evidence="6" id="KW-1185">Reference proteome</keyword>
<dbReference type="GO" id="GO:0006631">
    <property type="term" value="P:fatty acid metabolic process"/>
    <property type="evidence" value="ECO:0007669"/>
    <property type="project" value="TreeGrafter"/>
</dbReference>
<dbReference type="PROSITE" id="PS00880">
    <property type="entry name" value="ACB_1"/>
    <property type="match status" value="1"/>
</dbReference>
<dbReference type="PANTHER" id="PTHR23310">
    <property type="entry name" value="ACYL-COA-BINDING PROTEIN, ACBP"/>
    <property type="match status" value="1"/>
</dbReference>
<dbReference type="InterPro" id="IPR014352">
    <property type="entry name" value="FERM/acyl-CoA-bd_prot_sf"/>
</dbReference>
<organism evidence="5 6">
    <name type="scientific">Chlorella ohadii</name>
    <dbReference type="NCBI Taxonomy" id="2649997"/>
    <lineage>
        <taxon>Eukaryota</taxon>
        <taxon>Viridiplantae</taxon>
        <taxon>Chlorophyta</taxon>
        <taxon>core chlorophytes</taxon>
        <taxon>Trebouxiophyceae</taxon>
        <taxon>Chlorellales</taxon>
        <taxon>Chlorellaceae</taxon>
        <taxon>Chlorella clade</taxon>
        <taxon>Chlorella</taxon>
    </lineage>
</organism>
<evidence type="ECO:0000313" key="5">
    <source>
        <dbReference type="EMBL" id="KAI7840660.1"/>
    </source>
</evidence>
<evidence type="ECO:0000256" key="2">
    <source>
        <dbReference type="ARBA" id="ARBA00023121"/>
    </source>
</evidence>
<dbReference type="SUPFAM" id="SSF47027">
    <property type="entry name" value="Acyl-CoA binding protein"/>
    <property type="match status" value="1"/>
</dbReference>
<comment type="caution">
    <text evidence="5">The sequence shown here is derived from an EMBL/GenBank/DDBJ whole genome shotgun (WGS) entry which is preliminary data.</text>
</comment>
<dbReference type="Pfam" id="PF00887">
    <property type="entry name" value="ACBP"/>
    <property type="match status" value="1"/>
</dbReference>
<evidence type="ECO:0000259" key="4">
    <source>
        <dbReference type="PROSITE" id="PS51228"/>
    </source>
</evidence>
<reference evidence="5" key="1">
    <citation type="submission" date="2020-11" db="EMBL/GenBank/DDBJ databases">
        <title>Chlorella ohadii genome sequencing and assembly.</title>
        <authorList>
            <person name="Murik O."/>
            <person name="Treves H."/>
            <person name="Kedem I."/>
            <person name="Shotland Y."/>
            <person name="Kaplan A."/>
        </authorList>
    </citation>
    <scope>NUCLEOTIDE SEQUENCE</scope>
    <source>
        <strain evidence="5">1</strain>
    </source>
</reference>
<evidence type="ECO:0000256" key="3">
    <source>
        <dbReference type="SAM" id="MobiDB-lite"/>
    </source>
</evidence>
<dbReference type="Gene3D" id="1.20.80.10">
    <property type="match status" value="1"/>
</dbReference>
<dbReference type="Proteomes" id="UP001205105">
    <property type="component" value="Unassembled WGS sequence"/>
</dbReference>